<keyword evidence="4" id="KW-0032">Aminotransferase</keyword>
<dbReference type="PANTHER" id="PTHR30244:SF9">
    <property type="entry name" value="PROTEIN RV3402C"/>
    <property type="match status" value="1"/>
</dbReference>
<dbReference type="InterPro" id="IPR015424">
    <property type="entry name" value="PyrdxlP-dep_Trfase"/>
</dbReference>
<dbReference type="PIRSF" id="PIRSF000390">
    <property type="entry name" value="PLP_StrS"/>
    <property type="match status" value="1"/>
</dbReference>
<dbReference type="Proteomes" id="UP000605733">
    <property type="component" value="Unassembled WGS sequence"/>
</dbReference>
<gene>
    <name evidence="4" type="ORF">GCM10011532_08140</name>
</gene>
<dbReference type="EMBL" id="BMIX01000001">
    <property type="protein sequence ID" value="GGG27092.1"/>
    <property type="molecule type" value="Genomic_DNA"/>
</dbReference>
<keyword evidence="5" id="KW-1185">Reference proteome</keyword>
<keyword evidence="1 3" id="KW-0663">Pyridoxal phosphate</keyword>
<dbReference type="SUPFAM" id="SSF53383">
    <property type="entry name" value="PLP-dependent transferases"/>
    <property type="match status" value="1"/>
</dbReference>
<name>A0ABQ1WE68_9FLAO</name>
<keyword evidence="4" id="KW-0808">Transferase</keyword>
<dbReference type="Gene3D" id="3.40.640.10">
    <property type="entry name" value="Type I PLP-dependent aspartate aminotransferase-like (Major domain)"/>
    <property type="match status" value="1"/>
</dbReference>
<organism evidence="4 5">
    <name type="scientific">Christiangramia forsetii</name>
    <dbReference type="NCBI Taxonomy" id="411153"/>
    <lineage>
        <taxon>Bacteria</taxon>
        <taxon>Pseudomonadati</taxon>
        <taxon>Bacteroidota</taxon>
        <taxon>Flavobacteriia</taxon>
        <taxon>Flavobacteriales</taxon>
        <taxon>Flavobacteriaceae</taxon>
        <taxon>Christiangramia</taxon>
    </lineage>
</organism>
<reference evidence="5" key="1">
    <citation type="journal article" date="2019" name="Int. J. Syst. Evol. Microbiol.">
        <title>The Global Catalogue of Microorganisms (GCM) 10K type strain sequencing project: providing services to taxonomists for standard genome sequencing and annotation.</title>
        <authorList>
            <consortium name="The Broad Institute Genomics Platform"/>
            <consortium name="The Broad Institute Genome Sequencing Center for Infectious Disease"/>
            <person name="Wu L."/>
            <person name="Ma J."/>
        </authorList>
    </citation>
    <scope>NUCLEOTIDE SEQUENCE [LARGE SCALE GENOMIC DNA]</scope>
    <source>
        <strain evidence="5">CGMCC 1.15422</strain>
    </source>
</reference>
<dbReference type="InterPro" id="IPR000653">
    <property type="entry name" value="DegT/StrS_aminotransferase"/>
</dbReference>
<evidence type="ECO:0000256" key="1">
    <source>
        <dbReference type="ARBA" id="ARBA00022898"/>
    </source>
</evidence>
<evidence type="ECO:0000313" key="5">
    <source>
        <dbReference type="Proteomes" id="UP000605733"/>
    </source>
</evidence>
<dbReference type="RefSeq" id="WP_011709901.1">
    <property type="nucleotide sequence ID" value="NZ_BMIX01000001.1"/>
</dbReference>
<dbReference type="Pfam" id="PF01041">
    <property type="entry name" value="DegT_DnrJ_EryC1"/>
    <property type="match status" value="1"/>
</dbReference>
<protein>
    <submittedName>
        <fullName evidence="4">Aminotransferase</fullName>
    </submittedName>
</protein>
<sequence length="366" mass="41605">MNSKRKSIFVTQPSLAPLEEYTDLLEEVWKSGILTHNGPKVRKLEKDLENKLNIPNFTLVLNGTVALQMAIKALELKGDIITTPFTWVATISAIKWEGCSPVFCDIDPDTLNIDEEKIEGLITKDTVAIMPVHVFGTACNVEKIEKIAKKHNLKVIYDAAHAIGSSYKGNSLLQYGDISATSLHATKLYNTGEGGACITTSSSLRKKVERIRFFGHNEEKEVVEDGFNGKMTEIHAALGIANLKYFDDVLKDRKEKYLMYLDLLGKSEKLNFQKIKENETNYSYFPVIFSSEEELLKVEKALNKNEIFPRRYFYPSVNTYSKILNHQPTPISEDISKRIMCLPLFYNLTPLEIEYIAKIILEKLEH</sequence>
<dbReference type="PANTHER" id="PTHR30244">
    <property type="entry name" value="TRANSAMINASE"/>
    <property type="match status" value="1"/>
</dbReference>
<evidence type="ECO:0000256" key="3">
    <source>
        <dbReference type="RuleBase" id="RU004508"/>
    </source>
</evidence>
<comment type="caution">
    <text evidence="4">The sequence shown here is derived from an EMBL/GenBank/DDBJ whole genome shotgun (WGS) entry which is preliminary data.</text>
</comment>
<comment type="similarity">
    <text evidence="2 3">Belongs to the DegT/DnrJ/EryC1 family.</text>
</comment>
<evidence type="ECO:0000313" key="4">
    <source>
        <dbReference type="EMBL" id="GGG27092.1"/>
    </source>
</evidence>
<dbReference type="InterPro" id="IPR015421">
    <property type="entry name" value="PyrdxlP-dep_Trfase_major"/>
</dbReference>
<dbReference type="GO" id="GO:0008483">
    <property type="term" value="F:transaminase activity"/>
    <property type="evidence" value="ECO:0007669"/>
    <property type="project" value="UniProtKB-KW"/>
</dbReference>
<proteinExistence type="inferred from homology"/>
<accession>A0ABQ1WE68</accession>
<dbReference type="CDD" id="cd00616">
    <property type="entry name" value="AHBA_syn"/>
    <property type="match status" value="1"/>
</dbReference>
<evidence type="ECO:0000256" key="2">
    <source>
        <dbReference type="ARBA" id="ARBA00037999"/>
    </source>
</evidence>